<gene>
    <name evidence="2" type="ORF">GTK09_26950</name>
</gene>
<proteinExistence type="predicted"/>
<dbReference type="Pfam" id="PF06054">
    <property type="entry name" value="CoiA_nuc"/>
    <property type="match status" value="1"/>
</dbReference>
<dbReference type="RefSeq" id="WP_163466461.1">
    <property type="nucleotide sequence ID" value="NZ_JAAAMG010000054.1"/>
</dbReference>
<keyword evidence="3" id="KW-1185">Reference proteome</keyword>
<organism evidence="2 3">
    <name type="scientific">Jiella pacifica</name>
    <dbReference type="NCBI Taxonomy" id="2696469"/>
    <lineage>
        <taxon>Bacteria</taxon>
        <taxon>Pseudomonadati</taxon>
        <taxon>Pseudomonadota</taxon>
        <taxon>Alphaproteobacteria</taxon>
        <taxon>Hyphomicrobiales</taxon>
        <taxon>Aurantimonadaceae</taxon>
        <taxon>Jiella</taxon>
    </lineage>
</organism>
<evidence type="ECO:0000313" key="2">
    <source>
        <dbReference type="EMBL" id="NDW08014.1"/>
    </source>
</evidence>
<dbReference type="InterPro" id="IPR010330">
    <property type="entry name" value="CoiA_nuc"/>
</dbReference>
<dbReference type="Proteomes" id="UP000469011">
    <property type="component" value="Unassembled WGS sequence"/>
</dbReference>
<dbReference type="EMBL" id="JAAAMG010000054">
    <property type="protein sequence ID" value="NDW08014.1"/>
    <property type="molecule type" value="Genomic_DNA"/>
</dbReference>
<sequence length="343" mass="39133">MSQKALEELSRHRLHEMRHEAVVAQVGNASEPFWCEECGQRLWPKLDVTRRPIWAHLADPADPGRYCPLMGTRLTYDQLDARLYRGRQEGALHHRILDELETMSRVDRWVDSNSIRRERYLPAAVSAFRGRFPDLYLTAQGRAFVFEVQTAPITVHRLIERGRFYATAGTRLLWVTWGFDPQSHTNAWYWDLISADIDTLFSLDDAVLARSRNDNAISLRRFRVRPEDGGFDVDIVGLSDLDPYLWSLDLKERWMAAVGRRLQLSEVAFDELATRANIVPEGDDERWSLAETANVLIALEAGRPVGRGSENVVGQVNAFLNSDYGAVARGIVQQALTKFQPDL</sequence>
<protein>
    <recommendedName>
        <fullName evidence="1">Competence protein CoiA nuclease-like domain-containing protein</fullName>
    </recommendedName>
</protein>
<evidence type="ECO:0000259" key="1">
    <source>
        <dbReference type="Pfam" id="PF06054"/>
    </source>
</evidence>
<accession>A0A6N9T994</accession>
<comment type="caution">
    <text evidence="2">The sequence shown here is derived from an EMBL/GenBank/DDBJ whole genome shotgun (WGS) entry which is preliminary data.</text>
</comment>
<dbReference type="AlphaFoldDB" id="A0A6N9T994"/>
<name>A0A6N9T994_9HYPH</name>
<evidence type="ECO:0000313" key="3">
    <source>
        <dbReference type="Proteomes" id="UP000469011"/>
    </source>
</evidence>
<feature type="domain" description="Competence protein CoiA nuclease-like" evidence="1">
    <location>
        <begin position="131"/>
        <end position="176"/>
    </location>
</feature>
<reference evidence="2 3" key="1">
    <citation type="submission" date="2020-01" db="EMBL/GenBank/DDBJ databases">
        <title>Jiella pacifica sp. nov.</title>
        <authorList>
            <person name="Xue Z."/>
            <person name="Zhu S."/>
            <person name="Chen J."/>
            <person name="Yang J."/>
        </authorList>
    </citation>
    <scope>NUCLEOTIDE SEQUENCE [LARGE SCALE GENOMIC DNA]</scope>
    <source>
        <strain evidence="2 3">40Bstr34</strain>
    </source>
</reference>